<dbReference type="RefSeq" id="WP_055429337.1">
    <property type="nucleotide sequence ID" value="NZ_CP015105.1"/>
</dbReference>
<evidence type="ECO:0000313" key="4">
    <source>
        <dbReference type="EMBL" id="SEV88701.1"/>
    </source>
</evidence>
<dbReference type="Proteomes" id="UP000182125">
    <property type="component" value="Unassembled WGS sequence"/>
</dbReference>
<dbReference type="GeneID" id="33334060"/>
<organism evidence="3 5">
    <name type="scientific">Thermococcus thioreducens</name>
    <dbReference type="NCBI Taxonomy" id="277988"/>
    <lineage>
        <taxon>Archaea</taxon>
        <taxon>Methanobacteriati</taxon>
        <taxon>Methanobacteriota</taxon>
        <taxon>Thermococci</taxon>
        <taxon>Thermococcales</taxon>
        <taxon>Thermococcaceae</taxon>
        <taxon>Thermococcus</taxon>
    </lineage>
</organism>
<dbReference type="PATRIC" id="fig|277988.4.peg.1202"/>
<sequence length="362" mass="40770">MRNVIPSMLVAIFILIGGLHSALAAPYWVKPGVYIEYIVQRYDPYFDLVTGALPNQIHTAEIFIEINGTLFRVFANNNTTVRFDILDENNGYLRVRATIMMENVTISSIFLNGTRYPVFWNRRDVISEKLIPSHDVGFLDCVWLEVKLNNLTLSGDYMIRRSDGAVFDMDGNYYGHTFLWINPNNLPEANETFSLLGSTNVTVWGAGTLNESAMTYYGKFGPPLISIALTMGDFKLSQRIDEKREYTLIDVSFGGPSAGIIYDPSSGIALYPATTGTAPYADFRAIGVKWAVFEDQLSGYRMIAKKNRSWKFGLVLHDTNADFGAVDEVKYTRPQTAVGYIFYITLVFLGIAVVWASLRKRR</sequence>
<evidence type="ECO:0000313" key="5">
    <source>
        <dbReference type="Proteomes" id="UP000051862"/>
    </source>
</evidence>
<reference evidence="4 6" key="3">
    <citation type="submission" date="2016-10" db="EMBL/GenBank/DDBJ databases">
        <authorList>
            <person name="de Groot N.N."/>
        </authorList>
    </citation>
    <scope>NUCLEOTIDE SEQUENCE [LARGE SCALE GENOMIC DNA]</scope>
    <source>
        <strain evidence="4 6">OGL-20</strain>
    </source>
</reference>
<name>A0A0Q2M3D5_9EURY</name>
<keyword evidence="7" id="KW-1185">Reference proteome</keyword>
<evidence type="ECO:0000313" key="3">
    <source>
        <dbReference type="EMBL" id="KQH82442.1"/>
    </source>
</evidence>
<dbReference type="AlphaFoldDB" id="A0A0Q2M3D5"/>
<reference evidence="2 7" key="2">
    <citation type="submission" date="2016-04" db="EMBL/GenBank/DDBJ databases">
        <title>Complete genome sequence of Thermococcus thioreducens type strain OGL-20P.</title>
        <authorList>
            <person name="Oger P.M."/>
        </authorList>
    </citation>
    <scope>NUCLEOTIDE SEQUENCE [LARGE SCALE GENOMIC DNA]</scope>
    <source>
        <strain evidence="2 7">OGL-20P</strain>
    </source>
</reference>
<keyword evidence="1" id="KW-0472">Membrane</keyword>
<feature type="transmembrane region" description="Helical" evidence="1">
    <location>
        <begin position="340"/>
        <end position="358"/>
    </location>
</feature>
<dbReference type="OrthoDB" id="97597at2157"/>
<dbReference type="EMBL" id="LIXN01000008">
    <property type="protein sequence ID" value="KQH82442.1"/>
    <property type="molecule type" value="Genomic_DNA"/>
</dbReference>
<proteinExistence type="predicted"/>
<dbReference type="EMBL" id="CP015105">
    <property type="protein sequence ID" value="ASJ12559.1"/>
    <property type="molecule type" value="Genomic_DNA"/>
</dbReference>
<evidence type="ECO:0000256" key="1">
    <source>
        <dbReference type="SAM" id="Phobius"/>
    </source>
</evidence>
<gene>
    <name evidence="2" type="ORF">A3L14_06515</name>
    <name evidence="3" type="ORF">AMR53_05725</name>
    <name evidence="4" type="ORF">SAMN05216170_0648</name>
</gene>
<dbReference type="Proteomes" id="UP000250136">
    <property type="component" value="Chromosome"/>
</dbReference>
<dbReference type="STRING" id="277988.SAMN05216170_0648"/>
<dbReference type="Proteomes" id="UP000051862">
    <property type="component" value="Unassembled WGS sequence"/>
</dbReference>
<evidence type="ECO:0000313" key="7">
    <source>
        <dbReference type="Proteomes" id="UP000250136"/>
    </source>
</evidence>
<reference evidence="3 5" key="1">
    <citation type="submission" date="2015-08" db="EMBL/GenBank/DDBJ databases">
        <title>Thermococcus thioreducens DSM 14981 genome sequencing.</title>
        <authorList>
            <person name="Hong S.-J."/>
            <person name="Kim M.-C."/>
            <person name="Shin J.-H."/>
        </authorList>
    </citation>
    <scope>NUCLEOTIDE SEQUENCE [LARGE SCALE GENOMIC DNA]</scope>
    <source>
        <strain evidence="3 5">DSM 14981</strain>
    </source>
</reference>
<evidence type="ECO:0000313" key="2">
    <source>
        <dbReference type="EMBL" id="ASJ12559.1"/>
    </source>
</evidence>
<keyword evidence="1" id="KW-1133">Transmembrane helix</keyword>
<evidence type="ECO:0000313" key="6">
    <source>
        <dbReference type="Proteomes" id="UP000182125"/>
    </source>
</evidence>
<dbReference type="EMBL" id="FOIW01000001">
    <property type="protein sequence ID" value="SEV88701.1"/>
    <property type="molecule type" value="Genomic_DNA"/>
</dbReference>
<keyword evidence="1" id="KW-0812">Transmembrane</keyword>
<accession>A0A0Q2M3D5</accession>
<protein>
    <submittedName>
        <fullName evidence="3">Uncharacterized protein</fullName>
    </submittedName>
</protein>
<dbReference type="KEGG" id="ttd:A3L14_06515"/>